<keyword evidence="1" id="KW-0175">Coiled coil</keyword>
<organism evidence="2 3">
    <name type="scientific">Helicobacter bizzozeronii (strain CIII-1)</name>
    <dbReference type="NCBI Taxonomy" id="1002804"/>
    <lineage>
        <taxon>Bacteria</taxon>
        <taxon>Pseudomonadati</taxon>
        <taxon>Campylobacterota</taxon>
        <taxon>Epsilonproteobacteria</taxon>
        <taxon>Campylobacterales</taxon>
        <taxon>Helicobacteraceae</taxon>
        <taxon>Helicobacter</taxon>
    </lineage>
</organism>
<dbReference type="KEGG" id="hbi:HBZC1_17890"/>
<dbReference type="Proteomes" id="UP000008387">
    <property type="component" value="Chromosome"/>
</dbReference>
<evidence type="ECO:0000313" key="2">
    <source>
        <dbReference type="EMBL" id="CCB80775.1"/>
    </source>
</evidence>
<evidence type="ECO:0000313" key="3">
    <source>
        <dbReference type="Proteomes" id="UP000008387"/>
    </source>
</evidence>
<dbReference type="HOGENOM" id="CLU_711276_0_0_7"/>
<dbReference type="STRING" id="1002804.HBZC1_17890"/>
<gene>
    <name evidence="2" type="ordered locus">HBZC1_17890</name>
</gene>
<reference evidence="2 3" key="1">
    <citation type="journal article" date="2011" name="J. Bacteriol.">
        <title>Genome sequence of Helicobacter bizzozeronii strain CIII-1, an isolate from human gastric mucosa.</title>
        <authorList>
            <person name="Schott T."/>
            <person name="Rossi M."/>
            <person name="Hanninen M.L."/>
        </authorList>
    </citation>
    <scope>NUCLEOTIDE SEQUENCE [LARGE SCALE GENOMIC DNA]</scope>
    <source>
        <strain evidence="2 3">CIII-1</strain>
    </source>
</reference>
<sequence>MMQVLDKIQLQPEFNAFMREMCSASELQELLGLTPHQFRILEKKGVFEASKCVVFYNDEHNKPVVCASLKYNTRLNILAYTRHLQPQLEGLKKQGKIIEELKRTLKTLQRQDKRVGLQKERIADLSSTKATYDKENKELKGQISALLEQNKALETRTSDQLAAIFNTDREGIFNLTAKGICIKTDRRYWDFEGSVRNYIKVLQEQKQPDPNKINTATLCEILGLTKQRIYQLEGAGVFAKSEHDSWDLTQTLNQFITYKLQNEESELGVARARKELADAKLKELSYKEKVGELLTFDTIAKALQDIAITISNKLYSLPHLLKRKHRLEAPLIQDLNLEIESILAELQDPQAYELASQQAQAIAQEEQKLEKLNASMRESPIGGSDDKD</sequence>
<name>F8KQH1_HELBC</name>
<protein>
    <submittedName>
        <fullName evidence="2">Uncharacterized protein</fullName>
    </submittedName>
</protein>
<keyword evidence="3" id="KW-1185">Reference proteome</keyword>
<proteinExistence type="predicted"/>
<dbReference type="RefSeq" id="WP_013891151.1">
    <property type="nucleotide sequence ID" value="NC_015674.1"/>
</dbReference>
<dbReference type="AlphaFoldDB" id="F8KQH1"/>
<dbReference type="EMBL" id="FR871757">
    <property type="protein sequence ID" value="CCB80775.1"/>
    <property type="molecule type" value="Genomic_DNA"/>
</dbReference>
<dbReference type="eggNOG" id="COG4220">
    <property type="taxonomic scope" value="Bacteria"/>
</dbReference>
<evidence type="ECO:0000256" key="1">
    <source>
        <dbReference type="SAM" id="Coils"/>
    </source>
</evidence>
<feature type="coiled-coil region" evidence="1">
    <location>
        <begin position="91"/>
        <end position="156"/>
    </location>
</feature>
<feature type="coiled-coil region" evidence="1">
    <location>
        <begin position="262"/>
        <end position="289"/>
    </location>
</feature>
<accession>F8KQH1</accession>